<dbReference type="EMBL" id="PDCK01000044">
    <property type="protein sequence ID" value="PRQ24603.1"/>
    <property type="molecule type" value="Genomic_DNA"/>
</dbReference>
<keyword evidence="1" id="KW-0732">Signal</keyword>
<evidence type="ECO:0008006" key="4">
    <source>
        <dbReference type="Google" id="ProtNLM"/>
    </source>
</evidence>
<name>A0A2P6PRP0_ROSCH</name>
<protein>
    <recommendedName>
        <fullName evidence="4">Secreted protein</fullName>
    </recommendedName>
</protein>
<feature type="chain" id="PRO_5015193987" description="Secreted protein" evidence="1">
    <location>
        <begin position="23"/>
        <end position="96"/>
    </location>
</feature>
<gene>
    <name evidence="2" type="ORF">RchiOBHm_Chr6g0274271</name>
</gene>
<dbReference type="Proteomes" id="UP000238479">
    <property type="component" value="Chromosome 6"/>
</dbReference>
<feature type="signal peptide" evidence="1">
    <location>
        <begin position="1"/>
        <end position="22"/>
    </location>
</feature>
<accession>A0A2P6PRP0</accession>
<organism evidence="2 3">
    <name type="scientific">Rosa chinensis</name>
    <name type="common">China rose</name>
    <dbReference type="NCBI Taxonomy" id="74649"/>
    <lineage>
        <taxon>Eukaryota</taxon>
        <taxon>Viridiplantae</taxon>
        <taxon>Streptophyta</taxon>
        <taxon>Embryophyta</taxon>
        <taxon>Tracheophyta</taxon>
        <taxon>Spermatophyta</taxon>
        <taxon>Magnoliopsida</taxon>
        <taxon>eudicotyledons</taxon>
        <taxon>Gunneridae</taxon>
        <taxon>Pentapetalae</taxon>
        <taxon>rosids</taxon>
        <taxon>fabids</taxon>
        <taxon>Rosales</taxon>
        <taxon>Rosaceae</taxon>
        <taxon>Rosoideae</taxon>
        <taxon>Rosoideae incertae sedis</taxon>
        <taxon>Rosa</taxon>
    </lineage>
</organism>
<dbReference type="AlphaFoldDB" id="A0A2P6PRP0"/>
<reference evidence="2 3" key="1">
    <citation type="journal article" date="2018" name="Nat. Genet.">
        <title>The Rosa genome provides new insights in the design of modern roses.</title>
        <authorList>
            <person name="Bendahmane M."/>
        </authorList>
    </citation>
    <scope>NUCLEOTIDE SEQUENCE [LARGE SCALE GENOMIC DNA]</scope>
    <source>
        <strain evidence="3">cv. Old Blush</strain>
    </source>
</reference>
<proteinExistence type="predicted"/>
<comment type="caution">
    <text evidence="2">The sequence shown here is derived from an EMBL/GenBank/DDBJ whole genome shotgun (WGS) entry which is preliminary data.</text>
</comment>
<evidence type="ECO:0000313" key="2">
    <source>
        <dbReference type="EMBL" id="PRQ24603.1"/>
    </source>
</evidence>
<evidence type="ECO:0000313" key="3">
    <source>
        <dbReference type="Proteomes" id="UP000238479"/>
    </source>
</evidence>
<keyword evidence="3" id="KW-1185">Reference proteome</keyword>
<sequence length="96" mass="11233">MPMLLMFLILSIKFWSVQLLTALLDMFPSDRFSPILISTQKRKIKKKLRMFIPLYLHFPPFGTHERKIKKKLYGSTIMLGKALSCHFATQTTITMI</sequence>
<dbReference type="Gramene" id="PRQ24603">
    <property type="protein sequence ID" value="PRQ24603"/>
    <property type="gene ID" value="RchiOBHm_Chr6g0274271"/>
</dbReference>
<evidence type="ECO:0000256" key="1">
    <source>
        <dbReference type="SAM" id="SignalP"/>
    </source>
</evidence>